<sequence length="184" mass="20396">MHPTPANGQHINAEVNKEVEIRVRAQASHAILHDIIISGPLNITKHRSTHGDFVIRWTPGPDDVGDHYPICVAVQSVIDPASTLPPQTTIYYGYHFHIPQSQKPGIYQSEMRCVLMNIGKILVESHVTCHESSMMVTDLLSLDFMRIIYASMTPATQPATCRQTPTARTSSPSYPSTPVGLRSR</sequence>
<comment type="caution">
    <text evidence="2">The sequence shown here is derived from an EMBL/GenBank/DDBJ whole genome shotgun (WGS) entry which is preliminary data.</text>
</comment>
<accession>A0ABD2HH21</accession>
<name>A0ABD2HH21_PAGBO</name>
<reference evidence="2 3" key="1">
    <citation type="journal article" date="2022" name="G3 (Bethesda)">
        <title>Evaluating Illumina-, Nanopore-, and PacBio-based genome assembly strategies with the bald notothen, Trematomus borchgrevinki.</title>
        <authorList>
            <person name="Rayamajhi N."/>
            <person name="Cheng C.C."/>
            <person name="Catchen J.M."/>
        </authorList>
    </citation>
    <scope>NUCLEOTIDE SEQUENCE [LARGE SCALE GENOMIC DNA]</scope>
    <source>
        <strain evidence="2">AGRC-2024</strain>
    </source>
</reference>
<feature type="region of interest" description="Disordered" evidence="1">
    <location>
        <begin position="158"/>
        <end position="184"/>
    </location>
</feature>
<proteinExistence type="predicted"/>
<gene>
    <name evidence="2" type="ORF">OYC64_015316</name>
</gene>
<dbReference type="Proteomes" id="UP001619887">
    <property type="component" value="Unassembled WGS sequence"/>
</dbReference>
<reference evidence="2 3" key="2">
    <citation type="journal article" date="2024" name="G3 (Bethesda)">
        <title>The genome of the cryopelagic Antarctic bald notothen, Trematomus borchgrevinki.</title>
        <authorList>
            <person name="Rayamajhi N."/>
            <person name="Rivera-Colon A.G."/>
            <person name="Minhas B.F."/>
            <person name="Cheng C.C."/>
            <person name="Catchen J.M."/>
        </authorList>
    </citation>
    <scope>NUCLEOTIDE SEQUENCE [LARGE SCALE GENOMIC DNA]</scope>
    <source>
        <strain evidence="2">AGRC-2024</strain>
    </source>
</reference>
<feature type="compositionally biased region" description="Polar residues" evidence="1">
    <location>
        <begin position="158"/>
        <end position="176"/>
    </location>
</feature>
<keyword evidence="3" id="KW-1185">Reference proteome</keyword>
<dbReference type="EMBL" id="JBIYXZ010002069">
    <property type="protein sequence ID" value="KAL3065108.1"/>
    <property type="molecule type" value="Genomic_DNA"/>
</dbReference>
<evidence type="ECO:0000313" key="2">
    <source>
        <dbReference type="EMBL" id="KAL3065108.1"/>
    </source>
</evidence>
<protein>
    <submittedName>
        <fullName evidence="2">Uncharacterized protein</fullName>
    </submittedName>
</protein>
<organism evidence="2 3">
    <name type="scientific">Pagothenia borchgrevinki</name>
    <name type="common">Bald rockcod</name>
    <name type="synonym">Trematomus borchgrevinki</name>
    <dbReference type="NCBI Taxonomy" id="8213"/>
    <lineage>
        <taxon>Eukaryota</taxon>
        <taxon>Metazoa</taxon>
        <taxon>Chordata</taxon>
        <taxon>Craniata</taxon>
        <taxon>Vertebrata</taxon>
        <taxon>Euteleostomi</taxon>
        <taxon>Actinopterygii</taxon>
        <taxon>Neopterygii</taxon>
        <taxon>Teleostei</taxon>
        <taxon>Neoteleostei</taxon>
        <taxon>Acanthomorphata</taxon>
        <taxon>Eupercaria</taxon>
        <taxon>Perciformes</taxon>
        <taxon>Notothenioidei</taxon>
        <taxon>Nototheniidae</taxon>
        <taxon>Pagothenia</taxon>
    </lineage>
</organism>
<evidence type="ECO:0000256" key="1">
    <source>
        <dbReference type="SAM" id="MobiDB-lite"/>
    </source>
</evidence>
<evidence type="ECO:0000313" key="3">
    <source>
        <dbReference type="Proteomes" id="UP001619887"/>
    </source>
</evidence>
<dbReference type="AlphaFoldDB" id="A0ABD2HH21"/>